<dbReference type="EMBL" id="VJMH01006021">
    <property type="protein sequence ID" value="KAF0691772.1"/>
    <property type="molecule type" value="Genomic_DNA"/>
</dbReference>
<dbReference type="Proteomes" id="UP000332933">
    <property type="component" value="Unassembled WGS sequence"/>
</dbReference>
<dbReference type="InterPro" id="IPR023801">
    <property type="entry name" value="His_deacetylse_dom"/>
</dbReference>
<feature type="transmembrane region" description="Helical" evidence="2">
    <location>
        <begin position="39"/>
        <end position="66"/>
    </location>
</feature>
<dbReference type="SUPFAM" id="SSF52768">
    <property type="entry name" value="Arginase/deacetylase"/>
    <property type="match status" value="1"/>
</dbReference>
<dbReference type="PANTHER" id="PTHR10625:SF23">
    <property type="entry name" value="HISTONE DEACETYLASE 11"/>
    <property type="match status" value="1"/>
</dbReference>
<dbReference type="Gene3D" id="3.40.800.20">
    <property type="entry name" value="Histone deacetylase domain"/>
    <property type="match status" value="1"/>
</dbReference>
<dbReference type="GO" id="GO:0004407">
    <property type="term" value="F:histone deacetylase activity"/>
    <property type="evidence" value="ECO:0007669"/>
    <property type="project" value="InterPro"/>
</dbReference>
<keyword evidence="2" id="KW-1133">Transmembrane helix</keyword>
<evidence type="ECO:0000259" key="3">
    <source>
        <dbReference type="Pfam" id="PF00850"/>
    </source>
</evidence>
<dbReference type="CDD" id="cd09993">
    <property type="entry name" value="HDAC_classIV"/>
    <property type="match status" value="1"/>
</dbReference>
<organism evidence="5 6">
    <name type="scientific">Aphanomyces stellatus</name>
    <dbReference type="NCBI Taxonomy" id="120398"/>
    <lineage>
        <taxon>Eukaryota</taxon>
        <taxon>Sar</taxon>
        <taxon>Stramenopiles</taxon>
        <taxon>Oomycota</taxon>
        <taxon>Saprolegniomycetes</taxon>
        <taxon>Saprolegniales</taxon>
        <taxon>Verrucalvaceae</taxon>
        <taxon>Aphanomyces</taxon>
    </lineage>
</organism>
<dbReference type="GO" id="GO:0000118">
    <property type="term" value="C:histone deacetylase complex"/>
    <property type="evidence" value="ECO:0007669"/>
    <property type="project" value="TreeGrafter"/>
</dbReference>
<reference evidence="5 6" key="1">
    <citation type="submission" date="2019-03" db="EMBL/GenBank/DDBJ databases">
        <authorList>
            <person name="Gaulin E."/>
            <person name="Dumas B."/>
        </authorList>
    </citation>
    <scope>NUCLEOTIDE SEQUENCE [LARGE SCALE GENOMIC DNA]</scope>
    <source>
        <strain evidence="5">CBS 568.67</strain>
    </source>
</reference>
<evidence type="ECO:0000313" key="6">
    <source>
        <dbReference type="Proteomes" id="UP000332933"/>
    </source>
</evidence>
<keyword evidence="6" id="KW-1185">Reference proteome</keyword>
<evidence type="ECO:0000256" key="2">
    <source>
        <dbReference type="SAM" id="Phobius"/>
    </source>
</evidence>
<dbReference type="InterPro" id="IPR000286">
    <property type="entry name" value="HDACs"/>
</dbReference>
<dbReference type="Pfam" id="PF00850">
    <property type="entry name" value="Hist_deacetyl"/>
    <property type="match status" value="1"/>
</dbReference>
<dbReference type="GO" id="GO:0016787">
    <property type="term" value="F:hydrolase activity"/>
    <property type="evidence" value="ECO:0007669"/>
    <property type="project" value="UniProtKB-KW"/>
</dbReference>
<dbReference type="AlphaFoldDB" id="A0A485L8Q0"/>
<evidence type="ECO:0000313" key="5">
    <source>
        <dbReference type="EMBL" id="VFT93804.1"/>
    </source>
</evidence>
<dbReference type="PANTHER" id="PTHR10625">
    <property type="entry name" value="HISTONE DEACETYLASE HDAC1-RELATED"/>
    <property type="match status" value="1"/>
</dbReference>
<accession>A0A485L8Q0</accession>
<dbReference type="InterPro" id="IPR044150">
    <property type="entry name" value="HDAC_classIV"/>
</dbReference>
<dbReference type="InterPro" id="IPR023696">
    <property type="entry name" value="Ureohydrolase_dom_sf"/>
</dbReference>
<keyword evidence="2" id="KW-0812">Transmembrane</keyword>
<evidence type="ECO:0000256" key="1">
    <source>
        <dbReference type="ARBA" id="ARBA00022801"/>
    </source>
</evidence>
<keyword evidence="1" id="KW-0378">Hydrolase</keyword>
<name>A0A485L8Q0_9STRA</name>
<feature type="transmembrane region" description="Helical" evidence="2">
    <location>
        <begin position="6"/>
        <end position="27"/>
    </location>
</feature>
<dbReference type="InterPro" id="IPR037138">
    <property type="entry name" value="His_deacetylse_dom_sf"/>
</dbReference>
<dbReference type="GO" id="GO:0040029">
    <property type="term" value="P:epigenetic regulation of gene expression"/>
    <property type="evidence" value="ECO:0007669"/>
    <property type="project" value="TreeGrafter"/>
</dbReference>
<protein>
    <submittedName>
        <fullName evidence="5">Aste57867_17043 protein</fullName>
    </submittedName>
</protein>
<proteinExistence type="predicted"/>
<sequence>MGTAMSFLIINFFPLWSSISLATVLLVGRYGLSNPISDAAVYALAASCMACCLVGGPLLEGVVLLFCRQLRYIVTNNSTQPLSFVVVDMTASPSSLDERMQLKPPRYKVPIVYSKHYNITAFGLERMHPFDSTKYGRVVEGLVAAGVLANEDALFSPQPPSYTEMTHLHRLPYLLTLHYSATLTRVLEVPVFYLPASIVRWRVLLPMLYQTGGTVAAVHLAVRHGWSINLGGGFHHACRASGGGFCIYADLTLAVDTLRRHHAHIQKILLVDLDAHQGNGHERDFLGDPSVFIVDAYNAQIYPCDVDAKPSIRLTISTPWTMDDATYLGALKHTLQQAMDAFNPDFILYNAGTDCLAGDPLGNMQLSPAAVCARDRLVFDMAFRYLPEKRVPIAMVLSGGYQECNAPCIVDSIVALDRTFHLLS</sequence>
<dbReference type="OrthoDB" id="424012at2759"/>
<keyword evidence="2" id="KW-0472">Membrane</keyword>
<dbReference type="EMBL" id="CAADRA010006042">
    <property type="protein sequence ID" value="VFT93804.1"/>
    <property type="molecule type" value="Genomic_DNA"/>
</dbReference>
<feature type="domain" description="Histone deacetylase" evidence="3">
    <location>
        <begin position="128"/>
        <end position="413"/>
    </location>
</feature>
<reference evidence="4" key="2">
    <citation type="submission" date="2019-06" db="EMBL/GenBank/DDBJ databases">
        <title>Genomics analysis of Aphanomyces spp. identifies a new class of oomycete effector associated with host adaptation.</title>
        <authorList>
            <person name="Gaulin E."/>
        </authorList>
    </citation>
    <scope>NUCLEOTIDE SEQUENCE</scope>
    <source>
        <strain evidence="4">CBS 578.67</strain>
    </source>
</reference>
<gene>
    <name evidence="5" type="primary">Aste57867_17043</name>
    <name evidence="4" type="ORF">As57867_016985</name>
    <name evidence="5" type="ORF">ASTE57867_17043</name>
</gene>
<evidence type="ECO:0000313" key="4">
    <source>
        <dbReference type="EMBL" id="KAF0691772.1"/>
    </source>
</evidence>
<dbReference type="PRINTS" id="PR01270">
    <property type="entry name" value="HDASUPER"/>
</dbReference>